<proteinExistence type="predicted"/>
<evidence type="ECO:0000313" key="2">
    <source>
        <dbReference type="EMBL" id="PIC51801.1"/>
    </source>
</evidence>
<feature type="transmembrane region" description="Helical" evidence="1">
    <location>
        <begin position="78"/>
        <end position="99"/>
    </location>
</feature>
<keyword evidence="3" id="KW-1185">Reference proteome</keyword>
<dbReference type="AlphaFoldDB" id="A0A2G5VJG3"/>
<evidence type="ECO:0000256" key="1">
    <source>
        <dbReference type="SAM" id="Phobius"/>
    </source>
</evidence>
<dbReference type="STRING" id="1611254.A0A2G5VJG3"/>
<keyword evidence="1" id="KW-1133">Transmembrane helix</keyword>
<dbReference type="EMBL" id="PDUG01000001">
    <property type="protein sequence ID" value="PIC51801.1"/>
    <property type="molecule type" value="Genomic_DNA"/>
</dbReference>
<protein>
    <recommendedName>
        <fullName evidence="4">Steroid 5-alpha reductase C-terminal domain-containing protein</fullName>
    </recommendedName>
</protein>
<feature type="transmembrane region" description="Helical" evidence="1">
    <location>
        <begin position="6"/>
        <end position="25"/>
    </location>
</feature>
<dbReference type="Proteomes" id="UP000230233">
    <property type="component" value="Chromosome I"/>
</dbReference>
<evidence type="ECO:0008006" key="4">
    <source>
        <dbReference type="Google" id="ProtNLM"/>
    </source>
</evidence>
<keyword evidence="1" id="KW-0812">Transmembrane</keyword>
<accession>A0A2G5VJG3</accession>
<evidence type="ECO:0000313" key="3">
    <source>
        <dbReference type="Proteomes" id="UP000230233"/>
    </source>
</evidence>
<name>A0A2G5VJG3_9PELO</name>
<reference evidence="3" key="1">
    <citation type="submission" date="2017-10" db="EMBL/GenBank/DDBJ databases">
        <title>Rapid genome shrinkage in a self-fertile nematode reveals novel sperm competition proteins.</title>
        <authorList>
            <person name="Yin D."/>
            <person name="Schwarz E.M."/>
            <person name="Thomas C.G."/>
            <person name="Felde R.L."/>
            <person name="Korf I.F."/>
            <person name="Cutter A.D."/>
            <person name="Schartner C.M."/>
            <person name="Ralston E.J."/>
            <person name="Meyer B.J."/>
            <person name="Haag E.S."/>
        </authorList>
    </citation>
    <scope>NUCLEOTIDE SEQUENCE [LARGE SCALE GENOMIC DNA]</scope>
    <source>
        <strain evidence="3">JU1422</strain>
    </source>
</reference>
<dbReference type="OrthoDB" id="5788137at2759"/>
<keyword evidence="1" id="KW-0472">Membrane</keyword>
<gene>
    <name evidence="2" type="primary">Cnig_chr_I.g2167</name>
    <name evidence="2" type="ORF">B9Z55_002167</name>
</gene>
<organism evidence="2 3">
    <name type="scientific">Caenorhabditis nigoni</name>
    <dbReference type="NCBI Taxonomy" id="1611254"/>
    <lineage>
        <taxon>Eukaryota</taxon>
        <taxon>Metazoa</taxon>
        <taxon>Ecdysozoa</taxon>
        <taxon>Nematoda</taxon>
        <taxon>Chromadorea</taxon>
        <taxon>Rhabditida</taxon>
        <taxon>Rhabditina</taxon>
        <taxon>Rhabditomorpha</taxon>
        <taxon>Rhabditoidea</taxon>
        <taxon>Rhabditidae</taxon>
        <taxon>Peloderinae</taxon>
        <taxon>Caenorhabditis</taxon>
    </lineage>
</organism>
<comment type="caution">
    <text evidence="2">The sequence shown here is derived from an EMBL/GenBank/DDBJ whole genome shotgun (WGS) entry which is preliminary data.</text>
</comment>
<sequence>MLYAVIVIGSWLMTTCGIFVFLTLSNTGKPAEYGRYSNPSPSKWMISAKLAWMTQESPAFFIPFYFYWTDQHLTEYGKFLTCVFLFYYAYRTHAAFLGIPKKNFFRDLKFSEFSRPVGQKKKKKRSHTTNFSRAIG</sequence>